<keyword evidence="3" id="KW-0436">Ligase</keyword>
<dbReference type="PANTHER" id="PTHR21621:SF0">
    <property type="entry name" value="BETA-CITRYLGLUTAMATE SYNTHASE B-RELATED"/>
    <property type="match status" value="1"/>
</dbReference>
<gene>
    <name evidence="3" type="ORF">UR21_C0001G0029</name>
</gene>
<sequence>MVNSKKILILTSGKVEKLNAFKSRDVVLASFNEINFSSENKELFVGVNNLKDFKLIYFRMVGKSLETASLVVNFSKENKIKIIDRMYESSNLLPISLGKTLEMTKLLKSNIPIPKTVFGDFSKLNFPYVVKSTTGQRGREVWLINNNKDLVNLKKTFKDNKFYFAQELILNARRIRVLVVGKKVIGAISRPTKWNKAPEKLTINPIPENIKKLALDATCAVSLDICGVDILINDTKPNKMWVIEVNAAPSWNLINKFCGISVEDEIIKFLQKQV</sequence>
<accession>A0A0F9YLU1</accession>
<organism evidence="3 4">
    <name type="scientific">Candidatus Woesebacteria bacterium GW2011_GWC2_31_9</name>
    <dbReference type="NCBI Taxonomy" id="1618586"/>
    <lineage>
        <taxon>Bacteria</taxon>
        <taxon>Candidatus Woeseibacteriota</taxon>
    </lineage>
</organism>
<dbReference type="EMBL" id="LBOI01000001">
    <property type="protein sequence ID" value="KKP32233.1"/>
    <property type="molecule type" value="Genomic_DNA"/>
</dbReference>
<protein>
    <submittedName>
        <fullName evidence="3">Alpha-L-glutamate ligase, RimK family</fullName>
    </submittedName>
</protein>
<dbReference type="InterPro" id="IPR011761">
    <property type="entry name" value="ATP-grasp"/>
</dbReference>
<reference evidence="3 4" key="1">
    <citation type="journal article" date="2015" name="Nature">
        <title>rRNA introns, odd ribosomes, and small enigmatic genomes across a large radiation of phyla.</title>
        <authorList>
            <person name="Brown C.T."/>
            <person name="Hug L.A."/>
            <person name="Thomas B.C."/>
            <person name="Sharon I."/>
            <person name="Castelle C.J."/>
            <person name="Singh A."/>
            <person name="Wilkins M.J."/>
            <person name="Williams K.H."/>
            <person name="Banfield J.F."/>
        </authorList>
    </citation>
    <scope>NUCLEOTIDE SEQUENCE [LARGE SCALE GENOMIC DNA]</scope>
</reference>
<feature type="domain" description="ATP-grasp" evidence="2">
    <location>
        <begin position="85"/>
        <end position="271"/>
    </location>
</feature>
<comment type="caution">
    <text evidence="3">The sequence shown here is derived from an EMBL/GenBank/DDBJ whole genome shotgun (WGS) entry which is preliminary data.</text>
</comment>
<dbReference type="GO" id="GO:0046872">
    <property type="term" value="F:metal ion binding"/>
    <property type="evidence" value="ECO:0007669"/>
    <property type="project" value="InterPro"/>
</dbReference>
<keyword evidence="1" id="KW-0547">Nucleotide-binding</keyword>
<dbReference type="SUPFAM" id="SSF56059">
    <property type="entry name" value="Glutathione synthetase ATP-binding domain-like"/>
    <property type="match status" value="1"/>
</dbReference>
<dbReference type="InterPro" id="IPR013651">
    <property type="entry name" value="ATP-grasp_RimK-type"/>
</dbReference>
<proteinExistence type="predicted"/>
<dbReference type="PANTHER" id="PTHR21621">
    <property type="entry name" value="RIBOSOMAL PROTEIN S6 MODIFICATION PROTEIN"/>
    <property type="match status" value="1"/>
</dbReference>
<dbReference type="Pfam" id="PF08443">
    <property type="entry name" value="RimK"/>
    <property type="match status" value="1"/>
</dbReference>
<dbReference type="PROSITE" id="PS50975">
    <property type="entry name" value="ATP_GRASP"/>
    <property type="match status" value="1"/>
</dbReference>
<evidence type="ECO:0000256" key="1">
    <source>
        <dbReference type="PROSITE-ProRule" id="PRU00409"/>
    </source>
</evidence>
<dbReference type="Gene3D" id="3.30.470.20">
    <property type="entry name" value="ATP-grasp fold, B domain"/>
    <property type="match status" value="1"/>
</dbReference>
<evidence type="ECO:0000259" key="2">
    <source>
        <dbReference type="PROSITE" id="PS50975"/>
    </source>
</evidence>
<evidence type="ECO:0000313" key="4">
    <source>
        <dbReference type="Proteomes" id="UP000034803"/>
    </source>
</evidence>
<keyword evidence="1" id="KW-0067">ATP-binding</keyword>
<dbReference type="GO" id="GO:0016879">
    <property type="term" value="F:ligase activity, forming carbon-nitrogen bonds"/>
    <property type="evidence" value="ECO:0007669"/>
    <property type="project" value="TreeGrafter"/>
</dbReference>
<dbReference type="Proteomes" id="UP000034803">
    <property type="component" value="Unassembled WGS sequence"/>
</dbReference>
<dbReference type="GO" id="GO:0005737">
    <property type="term" value="C:cytoplasm"/>
    <property type="evidence" value="ECO:0007669"/>
    <property type="project" value="TreeGrafter"/>
</dbReference>
<dbReference type="GO" id="GO:0005524">
    <property type="term" value="F:ATP binding"/>
    <property type="evidence" value="ECO:0007669"/>
    <property type="project" value="UniProtKB-UniRule"/>
</dbReference>
<name>A0A0F9YLU1_9BACT</name>
<evidence type="ECO:0000313" key="3">
    <source>
        <dbReference type="EMBL" id="KKP32233.1"/>
    </source>
</evidence>
<dbReference type="AlphaFoldDB" id="A0A0F9YLU1"/>